<evidence type="ECO:0000313" key="3">
    <source>
        <dbReference type="EMBL" id="MFD2518210.1"/>
    </source>
</evidence>
<dbReference type="Pfam" id="PF14730">
    <property type="entry name" value="DUF4468"/>
    <property type="match status" value="1"/>
</dbReference>
<dbReference type="Gene3D" id="3.30.530.80">
    <property type="match status" value="1"/>
</dbReference>
<name>A0ABW5J158_9FLAO</name>
<comment type="caution">
    <text evidence="3">The sequence shown here is derived from an EMBL/GenBank/DDBJ whole genome shotgun (WGS) entry which is preliminary data.</text>
</comment>
<protein>
    <submittedName>
        <fullName evidence="3">DUF4468 domain-containing protein</fullName>
    </submittedName>
</protein>
<dbReference type="RefSeq" id="WP_380751898.1">
    <property type="nucleotide sequence ID" value="NZ_JBHULT010000009.1"/>
</dbReference>
<dbReference type="InterPro" id="IPR027823">
    <property type="entry name" value="DUF4468"/>
</dbReference>
<proteinExistence type="predicted"/>
<evidence type="ECO:0000256" key="1">
    <source>
        <dbReference type="SAM" id="SignalP"/>
    </source>
</evidence>
<reference evidence="4" key="1">
    <citation type="journal article" date="2019" name="Int. J. Syst. Evol. Microbiol.">
        <title>The Global Catalogue of Microorganisms (GCM) 10K type strain sequencing project: providing services to taxonomists for standard genome sequencing and annotation.</title>
        <authorList>
            <consortium name="The Broad Institute Genomics Platform"/>
            <consortium name="The Broad Institute Genome Sequencing Center for Infectious Disease"/>
            <person name="Wu L."/>
            <person name="Ma J."/>
        </authorList>
    </citation>
    <scope>NUCLEOTIDE SEQUENCE [LARGE SCALE GENOMIC DNA]</scope>
    <source>
        <strain evidence="4">KCTC 42585</strain>
    </source>
</reference>
<feature type="chain" id="PRO_5047344888" evidence="1">
    <location>
        <begin position="21"/>
        <end position="201"/>
    </location>
</feature>
<keyword evidence="4" id="KW-1185">Reference proteome</keyword>
<evidence type="ECO:0000259" key="2">
    <source>
        <dbReference type="Pfam" id="PF14730"/>
    </source>
</evidence>
<dbReference type="Proteomes" id="UP001597468">
    <property type="component" value="Unassembled WGS sequence"/>
</dbReference>
<evidence type="ECO:0000313" key="4">
    <source>
        <dbReference type="Proteomes" id="UP001597468"/>
    </source>
</evidence>
<feature type="domain" description="DUF4468" evidence="2">
    <location>
        <begin position="46"/>
        <end position="127"/>
    </location>
</feature>
<gene>
    <name evidence="3" type="ORF">ACFSTG_09930</name>
</gene>
<dbReference type="EMBL" id="JBHULT010000009">
    <property type="protein sequence ID" value="MFD2518210.1"/>
    <property type="molecule type" value="Genomic_DNA"/>
</dbReference>
<accession>A0ABW5J158</accession>
<organism evidence="3 4">
    <name type="scientific">Salinimicrobium flavum</name>
    <dbReference type="NCBI Taxonomy" id="1737065"/>
    <lineage>
        <taxon>Bacteria</taxon>
        <taxon>Pseudomonadati</taxon>
        <taxon>Bacteroidota</taxon>
        <taxon>Flavobacteriia</taxon>
        <taxon>Flavobacteriales</taxon>
        <taxon>Flavobacteriaceae</taxon>
        <taxon>Salinimicrobium</taxon>
    </lineage>
</organism>
<feature type="signal peptide" evidence="1">
    <location>
        <begin position="1"/>
        <end position="20"/>
    </location>
</feature>
<sequence>MKMKTCFWILFLGFTTASFAQDRNTRDLLKEIEGQWALNESGNVEYQRIIEAPGVEQDEIFNRVLDFFLYYYSMGNSVVQTEDRVLNRIVGKGIFDDVHSTFFPNNYVDCRHNIAVDIKDGRARASLVLTEFENELIMDYSSIFQTFKVADSYPVNPDGKTKNKMGKAFYKSHFAALEALDALERSIKQGTYADQRLKDEW</sequence>
<keyword evidence="1" id="KW-0732">Signal</keyword>